<evidence type="ECO:0000256" key="1">
    <source>
        <dbReference type="ARBA" id="ARBA00022729"/>
    </source>
</evidence>
<organism evidence="8 9">
    <name type="scientific">Albula glossodonta</name>
    <name type="common">roundjaw bonefish</name>
    <dbReference type="NCBI Taxonomy" id="121402"/>
    <lineage>
        <taxon>Eukaryota</taxon>
        <taxon>Metazoa</taxon>
        <taxon>Chordata</taxon>
        <taxon>Craniata</taxon>
        <taxon>Vertebrata</taxon>
        <taxon>Euteleostomi</taxon>
        <taxon>Actinopterygii</taxon>
        <taxon>Neopterygii</taxon>
        <taxon>Teleostei</taxon>
        <taxon>Albuliformes</taxon>
        <taxon>Albulidae</taxon>
        <taxon>Albula</taxon>
    </lineage>
</organism>
<protein>
    <recommendedName>
        <fullName evidence="10">SCO-spondin</fullName>
    </recommendedName>
</protein>
<dbReference type="Proteomes" id="UP000824540">
    <property type="component" value="Unassembled WGS sequence"/>
</dbReference>
<dbReference type="InterPro" id="IPR052065">
    <property type="entry name" value="Compl_asym_regulator"/>
</dbReference>
<dbReference type="SMART" id="SM00214">
    <property type="entry name" value="VWC"/>
    <property type="match status" value="1"/>
</dbReference>
<name>A0A8T2P5M9_9TELE</name>
<comment type="caution">
    <text evidence="8">The sequence shown here is derived from an EMBL/GenBank/DDBJ whole genome shotgun (WGS) entry which is preliminary data.</text>
</comment>
<dbReference type="PANTHER" id="PTHR22906">
    <property type="entry name" value="PROPERDIN"/>
    <property type="match status" value="1"/>
</dbReference>
<keyword evidence="2" id="KW-0677">Repeat</keyword>
<dbReference type="FunFam" id="2.20.100.10:FF:000002">
    <property type="entry name" value="Unc-5 netrin receptor C"/>
    <property type="match status" value="1"/>
</dbReference>
<dbReference type="InterPro" id="IPR000884">
    <property type="entry name" value="TSP1_rpt"/>
</dbReference>
<dbReference type="InterPro" id="IPR006207">
    <property type="entry name" value="Cys_knot_C"/>
</dbReference>
<reference evidence="8" key="1">
    <citation type="thesis" date="2021" institute="BYU ScholarsArchive" country="Provo, UT, USA">
        <title>Applications of and Algorithms for Genome Assembly and Genomic Analyses with an Emphasis on Marine Teleosts.</title>
        <authorList>
            <person name="Pickett B.D."/>
        </authorList>
    </citation>
    <scope>NUCLEOTIDE SEQUENCE</scope>
    <source>
        <strain evidence="8">HI-2016</strain>
    </source>
</reference>
<evidence type="ECO:0008006" key="10">
    <source>
        <dbReference type="Google" id="ProtNLM"/>
    </source>
</evidence>
<keyword evidence="9" id="KW-1185">Reference proteome</keyword>
<dbReference type="CDD" id="cd19941">
    <property type="entry name" value="TIL"/>
    <property type="match status" value="3"/>
</dbReference>
<dbReference type="SUPFAM" id="SSF57567">
    <property type="entry name" value="Serine protease inhibitors"/>
    <property type="match status" value="4"/>
</dbReference>
<evidence type="ECO:0000256" key="5">
    <source>
        <dbReference type="SAM" id="MobiDB-lite"/>
    </source>
</evidence>
<dbReference type="PRINTS" id="PR01705">
    <property type="entry name" value="TSP1REPEAT"/>
</dbReference>
<dbReference type="SUPFAM" id="SSF82895">
    <property type="entry name" value="TSP-1 type 1 repeat"/>
    <property type="match status" value="10"/>
</dbReference>
<dbReference type="Pfam" id="PF01826">
    <property type="entry name" value="TIL"/>
    <property type="match status" value="3"/>
</dbReference>
<feature type="non-terminal residue" evidence="8">
    <location>
        <position position="1468"/>
    </location>
</feature>
<gene>
    <name evidence="8" type="ORF">JZ751_003881</name>
</gene>
<dbReference type="Gene3D" id="2.10.25.10">
    <property type="entry name" value="Laminin"/>
    <property type="match status" value="4"/>
</dbReference>
<feature type="domain" description="VWFC" evidence="7">
    <location>
        <begin position="1293"/>
        <end position="1349"/>
    </location>
</feature>
<evidence type="ECO:0000256" key="4">
    <source>
        <dbReference type="PROSITE-ProRule" id="PRU00039"/>
    </source>
</evidence>
<dbReference type="InterPro" id="IPR036084">
    <property type="entry name" value="Ser_inhib-like_sf"/>
</dbReference>
<dbReference type="EMBL" id="JAFBMS010000012">
    <property type="protein sequence ID" value="KAG9347865.1"/>
    <property type="molecule type" value="Genomic_DNA"/>
</dbReference>
<dbReference type="PROSITE" id="PS50092">
    <property type="entry name" value="TSP1"/>
    <property type="match status" value="11"/>
</dbReference>
<evidence type="ECO:0000313" key="9">
    <source>
        <dbReference type="Proteomes" id="UP000824540"/>
    </source>
</evidence>
<dbReference type="OrthoDB" id="6262482at2759"/>
<feature type="region of interest" description="Disordered" evidence="5">
    <location>
        <begin position="1447"/>
        <end position="1468"/>
    </location>
</feature>
<evidence type="ECO:0000313" key="8">
    <source>
        <dbReference type="EMBL" id="KAG9347865.1"/>
    </source>
</evidence>
<dbReference type="Pfam" id="PF00090">
    <property type="entry name" value="TSP_1"/>
    <property type="match status" value="10"/>
</dbReference>
<dbReference type="InterPro" id="IPR001007">
    <property type="entry name" value="VWF_dom"/>
</dbReference>
<dbReference type="Gene3D" id="2.20.100.10">
    <property type="entry name" value="Thrombospondin type-1 (TSP1) repeat"/>
    <property type="match status" value="10"/>
</dbReference>
<dbReference type="PANTHER" id="PTHR22906:SF21">
    <property type="entry name" value="SEMA DOMAIN-CONTAINING PROTEIN"/>
    <property type="match status" value="1"/>
</dbReference>
<dbReference type="FunFam" id="2.20.100.10:FF:000001">
    <property type="entry name" value="semaphorin-5A isoform X1"/>
    <property type="match status" value="1"/>
</dbReference>
<dbReference type="SMART" id="SM00041">
    <property type="entry name" value="CT"/>
    <property type="match status" value="1"/>
</dbReference>
<dbReference type="InterPro" id="IPR036383">
    <property type="entry name" value="TSP1_rpt_sf"/>
</dbReference>
<dbReference type="PROSITE" id="PS01208">
    <property type="entry name" value="VWFC_1"/>
    <property type="match status" value="1"/>
</dbReference>
<keyword evidence="1" id="KW-0732">Signal</keyword>
<accession>A0A8T2P5M9</accession>
<dbReference type="InterPro" id="IPR002919">
    <property type="entry name" value="TIL_dom"/>
</dbReference>
<dbReference type="SUPFAM" id="SSF57603">
    <property type="entry name" value="FnI-like domain"/>
    <property type="match status" value="1"/>
</dbReference>
<evidence type="ECO:0000259" key="7">
    <source>
        <dbReference type="PROSITE" id="PS50184"/>
    </source>
</evidence>
<evidence type="ECO:0000256" key="2">
    <source>
        <dbReference type="ARBA" id="ARBA00022737"/>
    </source>
</evidence>
<evidence type="ECO:0000256" key="3">
    <source>
        <dbReference type="ARBA" id="ARBA00023157"/>
    </source>
</evidence>
<dbReference type="PROSITE" id="PS01225">
    <property type="entry name" value="CTCK_2"/>
    <property type="match status" value="1"/>
</dbReference>
<evidence type="ECO:0000259" key="6">
    <source>
        <dbReference type="PROSITE" id="PS01225"/>
    </source>
</evidence>
<dbReference type="SMART" id="SM00209">
    <property type="entry name" value="TSP1"/>
    <property type="match status" value="11"/>
</dbReference>
<dbReference type="FunFam" id="2.20.100.10:FF:000007">
    <property type="entry name" value="Thrombospondin 1"/>
    <property type="match status" value="1"/>
</dbReference>
<feature type="region of interest" description="Disordered" evidence="5">
    <location>
        <begin position="279"/>
        <end position="307"/>
    </location>
</feature>
<keyword evidence="3" id="KW-1015">Disulfide bond</keyword>
<comment type="caution">
    <text evidence="4">Lacks conserved residue(s) required for the propagation of feature annotation.</text>
</comment>
<proteinExistence type="predicted"/>
<dbReference type="FunFam" id="2.10.25.10:FF:000217">
    <property type="entry name" value="SCO-spondin"/>
    <property type="match status" value="1"/>
</dbReference>
<feature type="domain" description="CTCK" evidence="6">
    <location>
        <begin position="1360"/>
        <end position="1447"/>
    </location>
</feature>
<dbReference type="PROSITE" id="PS50184">
    <property type="entry name" value="VWFC_2"/>
    <property type="match status" value="1"/>
</dbReference>
<sequence length="1468" mass="158923">ECPCEVDQELLTLLQNVSMTLDPQDTIWQNLTEGVELQSGETFVHECSSCSCQHGRWNCSLEPCSLDGGLSPWGPWGPCSLSCGGLGQKLRTRSCTNPAPANGGQDCQGPLQESTYCQAPDCPATTVPTEEPVVPDEDAGFSPWSVWSPCSQTCSDTLNPALKSRQRECIHPPCAGEIRQERACNLPQCPGRGLCQGDGCAERNCSWTEWGDWAVCSRSCGVGQQQRIRTYLSPGVNGSWCEDILGGNLESRFCNIRACRVDGGWSRWSPWSRCDKQCGGGRSIRTRSCSSPPPKNGGRKCEGEKNQVKPCNTKPCDARGCPPGQEFVPCANECPQRCADLQQGIQCQGGTECQPGCRCPPGQLQQDGTCVQTWQCNCIDALGQTWAAGSWHQNDCNNCSCADGLLSCTNQSCSEASCSWSTWSTWSPCSTSCGPGQRMRFRSLTPDSEEADCQFEEVQQKPCDPGRCPPLCLHENQELSVGDTWLEGECKQCTCTPEGDYCQDIDCRVDGGWTPWSVWSDCPVTCGRGTQIRTRACINPPPRNNGTHCPGPEREAQDCHVPPCLDDLCPWSQWSICSRSCGAGVTSRRRNCVCNEGGDNDCPPEISVERDREETRLCYTQPCPDCPMSAWSDWTECSCVSQSQQRYRAPLSPAIRGQQCSGLETQSKTCQAGDCQDCEEPFQFLECGTPCEKLCALQGQKETCAGPKQCIPGCYCPQGLLQQNGTCVPPDQCGCVHLLNVDTGRPIAVTVQQGALVKVGCSTCLCQDGTLQCDSQECEVSLSEWSEWTPCSPCVPASSLRPDTAPPETTQLLSVQRRYRACLDMDSGMPVSDETGKCTGELEEERLCPDPTTCASGLHGALGVHAVNPAVVASGSDIDNPRSSLQDPVVDGNSHRHRAATLHSAQENDVRIGGVPTVCPVPISVPGVALTSGSMCSAYRDPVTKDVDARMAGCFKMEIVFRCQRAAAVSLWRTAPWRSYLEGILCENGSLVCSDLRCPVYGAWGPWSSCSTSCGMGQRTRSRQCQATEGGLPCTETTQDQPCLLPACPAGCVVSEWSPWSECSTSCVCPDGQVFSTCASSCPYTCADLWPEAQCVPGPCRPGCTCPPGKVLLDGSCVPHGLCPCSSLSVPGTLNLTLDKPRQQIPPGTVVQNLCNTCVCEGGVFICTEDSCDVDCVWESWSEWSPCSVSCGSGEQQSGRGVLRARQYDGAECEGPAKRSRDCHALDCACPVGEHWWRSEAEATPLCERSCGEMYLTTPLNCSGLAEEQGCVCEEGHYRNAKGQCVIAALCECHDNGTQREAGSEWEEGCQSCRCVNGLKQCQSGCPSLLCAEGEVKVEETGSCCPVCRKEFPGEPMPECRRYTEVRNITKGDCRLDNVEISYCRGRCLSKTNVILEEPYLQSVCDCCSYRLDPHSPVRFLSLQCDSGETEPVVLPVIHSCECTSCQEAPPQSPGNRSSSTMDRDYLS</sequence>